<organism evidence="8 9">
    <name type="scientific">Lutzomyia longipalpis</name>
    <name type="common">Sand fly</name>
    <dbReference type="NCBI Taxonomy" id="7200"/>
    <lineage>
        <taxon>Eukaryota</taxon>
        <taxon>Metazoa</taxon>
        <taxon>Ecdysozoa</taxon>
        <taxon>Arthropoda</taxon>
        <taxon>Hexapoda</taxon>
        <taxon>Insecta</taxon>
        <taxon>Pterygota</taxon>
        <taxon>Neoptera</taxon>
        <taxon>Endopterygota</taxon>
        <taxon>Diptera</taxon>
        <taxon>Nematocera</taxon>
        <taxon>Psychodoidea</taxon>
        <taxon>Psychodidae</taxon>
        <taxon>Lutzomyia</taxon>
        <taxon>Lutzomyia</taxon>
    </lineage>
</organism>
<dbReference type="Proteomes" id="UP000092461">
    <property type="component" value="Unassembled WGS sequence"/>
</dbReference>
<dbReference type="PANTHER" id="PTHR13251:SF3">
    <property type="entry name" value="TRAFFICKING PROTEIN PARTICLE COMPLEX SUBUNIT 10"/>
    <property type="match status" value="1"/>
</dbReference>
<evidence type="ECO:0000259" key="6">
    <source>
        <dbReference type="Pfam" id="PF23036"/>
    </source>
</evidence>
<proteinExistence type="predicted"/>
<feature type="region of interest" description="Disordered" evidence="4">
    <location>
        <begin position="1358"/>
        <end position="1388"/>
    </location>
</feature>
<evidence type="ECO:0000256" key="4">
    <source>
        <dbReference type="SAM" id="MobiDB-lite"/>
    </source>
</evidence>
<dbReference type="InterPro" id="IPR022233">
    <property type="entry name" value="TRAPPC10/Trs130_C"/>
</dbReference>
<keyword evidence="2" id="KW-0813">Transport</keyword>
<sequence length="2064" mass="236239">MSESGKLDVSDRMDTLSKSRPPYIGRIHTQKPIITYAGDVPLFRSLESNIAAAVPNDTSEWRRSYGRPIKNVRMESSFRQFETDSLDKYRKGEWSILEHPVLHIFVTECNDIEIYKSTVKEEIDLWLKTLQGYGITDWMILIVETLDMKKTKNILPRTTVLDKIRIDFGSKAGDRCISVLNPIKYEMKATESFRCLLQRIRHFMLTGYNRNITKYEELIRANREKRNHEGWSFVKYFLLQEELAFVLEMLGLYSEALIQYDELDALFSQFILNSVFGEKQKWLETFEKAINAFPGISINRKKMIAVRKKIENNTATLLDFRGYLFERQCVLLQAAGKPWEIAERLLPFLFGTIREVDALKLETLDGSMACWEFICALEVLKIYDEANETSDITKCFQYCAPIWDLAKDKLYELGKLCGLLPGKPLDPMRHFQKLYLELSELAISTYKHISRLRSARLVGLDLGNFYCTLNEPNKAVIFFTDLLRELKSENWNYLVSQTLLELASCYRKMDDITSYTKVCASISCCLDLEILVRTFYFDEFIKSLKMIDTAAEDYSTTCLALLDDHFKVLDLKLTNESPIIQDHFIVVQLKVSSNFPKEVICHKISLSFDLEGKVGPQVTTLQPVGLGVRLPMKLHLDYKQDGTLEIASVVCETKGKQPLRRSSSTRRKISATTRKDFTNCLSADNVIVKPGINVVELRAKATRIGMWMFEQLSIQINPLDFLSEKLPVKVNPFEVSTKPASAVLHFTNLIAGIEQPIKLIIPREQFEERTIQLEGICDLPGRRDDKPLEQKVTLQCPWSRSDIPISLYFVPAVIASCRLHSTGTRKFLQVVIKGIYDGNLLLSSAQMKCSTSGVEIVDVNPKSQNEIKIYKNLSVSYLWEIQIEPLKENKEIPVVQVNFSVQYAKEDTKDEKRNYSCTFDVTDYATLFKIQAKVEPLELCRVNTVYAGDVPLFRSLESNIAAAVPNDTSEWRRSYGRPIKNVRMESSFRQFETDSLDKYRKGEWSILEHPVLHIFVTECNDIEIYKSTVKEEIDLWLKTLQGYGITDWMILIVETLDMKKTKNILPRTTVLDKIRIDFGSKAGDRCISVLNPIKYEMKATESFRCLLQRIRHFMLTGYNRNITKYEELIRANREKRNHEGWSFVKYFLLQEELAFVLEMLGLYSEALIQYDELDALFSQFILNSVFGEKQKWLETFEKAINAFPGISINRKKMIAVRKKIENNTATLLDFRGYLFERQCVLLQAAGKPWEIAERLLPFLFGTIREVDALKLETLDGSMACWEFICALEVLKIYDEANETSDITKCFQYCAPIWDLAKDKLYELGKLCGLLPGCIPSSEQLHTVVLLSTGIGDAILEEEDAKSSPISSRDKRSHSPNRQPKKPPTDKLKEALGSNEAFQKLYLELSELAISTYKHISRLRSARLVGLDLGNFYCTLNEPNKAVIFFTDLLRELKSENWNYLVSQTLLELASCYRKMDDITSYTKVCASISCCLDLEILVRTFYFDEFIKSLKMIDTAAEDYSTTCLALLDDHFKVLDLKLTNESPIIQDHFIVVQLKVSSNFPKEVICHKISLSFDLEGKVGPQVTTLQPVGLGVRLPMKLHLDYKQDGTLEIASVVCETKGKQPLRRSSSTRRKISATTRKDFTNCLSADNVIVKPGINVVELRAKATRIGMWMFEQLSIQINPLDFLSEKLPVKVNPFEVSTKPASAVLHFTNLIAGIEQPIKLIISSGSFVFPSESSITMKCSRSLKLRLVEANKKEFQKELIVTLNNLKQFEERTIQLEGICDLPGRRDDKPLEQKVTLQCPWSRSDIPISLYFVPAVIASCRLHSTGTRKFLQVVIKGIYDGNLLLSSAQMKCSTSGVEIVDVNPKSQNEIKIYKNLSVSYLWEIQIEPLKENKEIPVVQVNFSVQYAKEDTKDEKRNYSCTFDVTDYATLFKIQAKVEPLELCRVNTVCMLNLKITKLQDNPFTDLMYEVYADQNMWAVCGRSAGVISLQESESQTIVLEILPLIVGFLPLPNIRLSKYMQANKNKSELHPRVQSFSSGQVYNSTKSMQVHVLANNNAE</sequence>
<protein>
    <recommendedName>
        <fullName evidence="10">Transmembrane protein</fullName>
    </recommendedName>
</protein>
<dbReference type="GO" id="GO:1990071">
    <property type="term" value="C:TRAPPII protein complex"/>
    <property type="evidence" value="ECO:0007669"/>
    <property type="project" value="InterPro"/>
</dbReference>
<feature type="domain" description="TRAPPC10/Trs130 C-terminal" evidence="5">
    <location>
        <begin position="1899"/>
        <end position="2058"/>
    </location>
</feature>
<dbReference type="InterPro" id="IPR045126">
    <property type="entry name" value="TRAPPC10/Trs130"/>
</dbReference>
<dbReference type="InterPro" id="IPR056917">
    <property type="entry name" value="Ig_TRAPPC10"/>
</dbReference>
<accession>A0A1B0CI91</accession>
<evidence type="ECO:0000256" key="3">
    <source>
        <dbReference type="ARBA" id="ARBA00023034"/>
    </source>
</evidence>
<feature type="compositionally biased region" description="Basic residues" evidence="4">
    <location>
        <begin position="1370"/>
        <end position="1380"/>
    </location>
</feature>
<evidence type="ECO:0008006" key="10">
    <source>
        <dbReference type="Google" id="ProtNLM"/>
    </source>
</evidence>
<evidence type="ECO:0000256" key="2">
    <source>
        <dbReference type="ARBA" id="ARBA00022448"/>
    </source>
</evidence>
<dbReference type="EMBL" id="AJWK01013106">
    <property type="status" value="NOT_ANNOTATED_CDS"/>
    <property type="molecule type" value="Genomic_DNA"/>
</dbReference>
<dbReference type="Pfam" id="PF23036">
    <property type="entry name" value="TRAPPC10_1st"/>
    <property type="match status" value="2"/>
</dbReference>
<feature type="domain" description="TRAPPC10/Trs130 N-terminal" evidence="6">
    <location>
        <begin position="943"/>
        <end position="1252"/>
    </location>
</feature>
<comment type="subcellular location">
    <subcellularLocation>
        <location evidence="1">Golgi apparatus</location>
    </subcellularLocation>
</comment>
<keyword evidence="3" id="KW-0333">Golgi apparatus</keyword>
<dbReference type="Pfam" id="PF23604">
    <property type="entry name" value="Ig_TRAPPC10"/>
    <property type="match status" value="2"/>
</dbReference>
<keyword evidence="9" id="KW-1185">Reference proteome</keyword>
<dbReference type="EnsemblMetazoa" id="LLOJ004153-RA">
    <property type="protein sequence ID" value="LLOJ004153-PA"/>
    <property type="gene ID" value="LLOJ004153"/>
</dbReference>
<feature type="domain" description="TRAPPC10 Ig-like" evidence="7">
    <location>
        <begin position="764"/>
        <end position="811"/>
    </location>
</feature>
<name>A0A1B0CI91_LUTLO</name>
<dbReference type="PANTHER" id="PTHR13251">
    <property type="entry name" value="EPILEPSY HOLOPROSENCEPHALY CANDIDATE 1/TMEM1"/>
    <property type="match status" value="1"/>
</dbReference>
<dbReference type="InterPro" id="IPR056913">
    <property type="entry name" value="TRAPPC10/Trs130_N"/>
</dbReference>
<dbReference type="GO" id="GO:0034498">
    <property type="term" value="P:early endosome to Golgi transport"/>
    <property type="evidence" value="ECO:0007669"/>
    <property type="project" value="TreeGrafter"/>
</dbReference>
<feature type="domain" description="TRAPPC10/Trs130 N-terminal" evidence="6">
    <location>
        <begin position="29"/>
        <end position="342"/>
    </location>
</feature>
<evidence type="ECO:0000259" key="5">
    <source>
        <dbReference type="Pfam" id="PF12584"/>
    </source>
</evidence>
<evidence type="ECO:0000256" key="1">
    <source>
        <dbReference type="ARBA" id="ARBA00004555"/>
    </source>
</evidence>
<feature type="domain" description="TRAPPC10 Ig-like" evidence="7">
    <location>
        <begin position="1703"/>
        <end position="1819"/>
    </location>
</feature>
<dbReference type="GO" id="GO:0006891">
    <property type="term" value="P:intra-Golgi vesicle-mediated transport"/>
    <property type="evidence" value="ECO:0007669"/>
    <property type="project" value="TreeGrafter"/>
</dbReference>
<evidence type="ECO:0000259" key="7">
    <source>
        <dbReference type="Pfam" id="PF23604"/>
    </source>
</evidence>
<dbReference type="EMBL" id="AJWK01013105">
    <property type="status" value="NOT_ANNOTATED_CDS"/>
    <property type="molecule type" value="Genomic_DNA"/>
</dbReference>
<dbReference type="VEuPathDB" id="VectorBase:LLOJ004153"/>
<reference evidence="8" key="1">
    <citation type="submission" date="2020-05" db="UniProtKB">
        <authorList>
            <consortium name="EnsemblMetazoa"/>
        </authorList>
    </citation>
    <scope>IDENTIFICATION</scope>
    <source>
        <strain evidence="8">Jacobina</strain>
    </source>
</reference>
<dbReference type="GO" id="GO:0005829">
    <property type="term" value="C:cytosol"/>
    <property type="evidence" value="ECO:0007669"/>
    <property type="project" value="GOC"/>
</dbReference>
<evidence type="ECO:0000313" key="9">
    <source>
        <dbReference type="Proteomes" id="UP000092461"/>
    </source>
</evidence>
<evidence type="ECO:0000313" key="8">
    <source>
        <dbReference type="EnsemblMetazoa" id="LLOJ004153-PA"/>
    </source>
</evidence>
<dbReference type="Pfam" id="PF12584">
    <property type="entry name" value="TRAPPC10"/>
    <property type="match status" value="1"/>
</dbReference>
<dbReference type="VEuPathDB" id="VectorBase:LLONM1_009010"/>